<organism evidence="1 2">
    <name type="scientific">Kickxella alabastrina</name>
    <dbReference type="NCBI Taxonomy" id="61397"/>
    <lineage>
        <taxon>Eukaryota</taxon>
        <taxon>Fungi</taxon>
        <taxon>Fungi incertae sedis</taxon>
        <taxon>Zoopagomycota</taxon>
        <taxon>Kickxellomycotina</taxon>
        <taxon>Kickxellomycetes</taxon>
        <taxon>Kickxellales</taxon>
        <taxon>Kickxellaceae</taxon>
        <taxon>Kickxella</taxon>
    </lineage>
</organism>
<dbReference type="EMBL" id="JANBPG010000080">
    <property type="protein sequence ID" value="KAJ1900445.1"/>
    <property type="molecule type" value="Genomic_DNA"/>
</dbReference>
<sequence>MFSLCKLAAARLGTNAAVTAPRQLHTGSAALAEMKRRALPTTTSIKYTIPTDPYLLAQKFRNVLQQGKLDDAVAIVMQSKKRDQSGVVWNLVIDAYAQDGRLSRALRAFTEMRRRGFPPTPTTYTALFKACSLSNSENSMDMADELFDSMGKYGVKPTIISINALLAVYQRKHNVEAILERFNSLSTDGPDAPTLATYTIVLSALRRELQIRLAEITQKPEDGNAGVHNARRMALLKEHVHQTFGALMNTWAAFAEDAAHRLDEPMDGTPPLHIDTRAINTVLKACHAVYKENRALGRQGLRVIELAYGFDKYIGQNPKPRSTTAVEKEALPLALRIRRAAPGSGGDAGSSGAVVDSTTIDLALELCIRDRQFTKAVRFWSSLETNFGPLIKPSKANHALYLECLSARLRQNETA</sequence>
<proteinExistence type="predicted"/>
<evidence type="ECO:0000313" key="2">
    <source>
        <dbReference type="Proteomes" id="UP001150581"/>
    </source>
</evidence>
<dbReference type="Proteomes" id="UP001150581">
    <property type="component" value="Unassembled WGS sequence"/>
</dbReference>
<keyword evidence="2" id="KW-1185">Reference proteome</keyword>
<accession>A0ACC1IT94</accession>
<protein>
    <submittedName>
        <fullName evidence="1">Uncharacterized protein</fullName>
    </submittedName>
</protein>
<name>A0ACC1IT94_9FUNG</name>
<reference evidence="1" key="1">
    <citation type="submission" date="2022-07" db="EMBL/GenBank/DDBJ databases">
        <title>Phylogenomic reconstructions and comparative analyses of Kickxellomycotina fungi.</title>
        <authorList>
            <person name="Reynolds N.K."/>
            <person name="Stajich J.E."/>
            <person name="Barry K."/>
            <person name="Grigoriev I.V."/>
            <person name="Crous P."/>
            <person name="Smith M.E."/>
        </authorList>
    </citation>
    <scope>NUCLEOTIDE SEQUENCE</scope>
    <source>
        <strain evidence="1">Benny 63K</strain>
    </source>
</reference>
<gene>
    <name evidence="1" type="ORF">LPJ66_001463</name>
</gene>
<comment type="caution">
    <text evidence="1">The sequence shown here is derived from an EMBL/GenBank/DDBJ whole genome shotgun (WGS) entry which is preliminary data.</text>
</comment>
<evidence type="ECO:0000313" key="1">
    <source>
        <dbReference type="EMBL" id="KAJ1900445.1"/>
    </source>
</evidence>